<proteinExistence type="predicted"/>
<organism evidence="2 3">
    <name type="scientific">Ohessyouella blattaphilus</name>
    <dbReference type="NCBI Taxonomy" id="2949333"/>
    <lineage>
        <taxon>Bacteria</taxon>
        <taxon>Bacillati</taxon>
        <taxon>Bacillota</taxon>
        <taxon>Clostridia</taxon>
        <taxon>Lachnospirales</taxon>
        <taxon>Lachnospiraceae</taxon>
        <taxon>Ohessyouella</taxon>
    </lineage>
</organism>
<feature type="transmembrane region" description="Helical" evidence="1">
    <location>
        <begin position="137"/>
        <end position="163"/>
    </location>
</feature>
<evidence type="ECO:0000256" key="1">
    <source>
        <dbReference type="SAM" id="Phobius"/>
    </source>
</evidence>
<evidence type="ECO:0000313" key="3">
    <source>
        <dbReference type="Proteomes" id="UP001523565"/>
    </source>
</evidence>
<feature type="transmembrane region" description="Helical" evidence="1">
    <location>
        <begin position="102"/>
        <end position="125"/>
    </location>
</feature>
<feature type="transmembrane region" description="Helical" evidence="1">
    <location>
        <begin position="12"/>
        <end position="29"/>
    </location>
</feature>
<keyword evidence="1" id="KW-0812">Transmembrane</keyword>
<feature type="transmembrane region" description="Helical" evidence="1">
    <location>
        <begin position="35"/>
        <end position="56"/>
    </location>
</feature>
<name>A0ABT1ELD7_9FIRM</name>
<keyword evidence="1" id="KW-1133">Transmembrane helix</keyword>
<gene>
    <name evidence="2" type="ORF">NK118_13620</name>
</gene>
<keyword evidence="3" id="KW-1185">Reference proteome</keyword>
<evidence type="ECO:0000313" key="2">
    <source>
        <dbReference type="EMBL" id="MCP1111289.1"/>
    </source>
</evidence>
<evidence type="ECO:0008006" key="4">
    <source>
        <dbReference type="Google" id="ProtNLM"/>
    </source>
</evidence>
<keyword evidence="1" id="KW-0472">Membrane</keyword>
<accession>A0ABT1ELD7</accession>
<dbReference type="Proteomes" id="UP001523565">
    <property type="component" value="Unassembled WGS sequence"/>
</dbReference>
<sequence>MVNKEAVAKGIRVLSVPPIIVSILVFILARVRSDIFRSVSEVLIIGILLGVVPIIAYPLQKLIPSLKEKGREGQRKLAFIMNLLGYGIALVWAFAVSATKQVKLICLTYFISVLLLTLCNTLLRFRASGHACSFTGPLLLLVYFVGVKTIIPCLLVAALIIWASLSLKRHTAKELLGGISVCVVSFILAHLITFFVL</sequence>
<dbReference type="EMBL" id="JAMZFV010000027">
    <property type="protein sequence ID" value="MCP1111289.1"/>
    <property type="molecule type" value="Genomic_DNA"/>
</dbReference>
<protein>
    <recommendedName>
        <fullName evidence="4">Yip1 domain-containing protein</fullName>
    </recommendedName>
</protein>
<comment type="caution">
    <text evidence="2">The sequence shown here is derived from an EMBL/GenBank/DDBJ whole genome shotgun (WGS) entry which is preliminary data.</text>
</comment>
<reference evidence="2 3" key="1">
    <citation type="journal article" date="2022" name="Genome Biol. Evol.">
        <title>Host diet, physiology and behaviors set the stage for Lachnospiraceae cladogenesis.</title>
        <authorList>
            <person name="Vera-Ponce De Leon A."/>
            <person name="Schneider M."/>
            <person name="Jahnes B.C."/>
            <person name="Sadowski V."/>
            <person name="Camuy-Velez L.A."/>
            <person name="Duan J."/>
            <person name="Sabree Z.L."/>
        </authorList>
    </citation>
    <scope>NUCLEOTIDE SEQUENCE [LARGE SCALE GENOMIC DNA]</scope>
    <source>
        <strain evidence="2 3">PAL227</strain>
    </source>
</reference>
<feature type="transmembrane region" description="Helical" evidence="1">
    <location>
        <begin position="77"/>
        <end position="96"/>
    </location>
</feature>
<feature type="transmembrane region" description="Helical" evidence="1">
    <location>
        <begin position="175"/>
        <end position="196"/>
    </location>
</feature>